<dbReference type="EMBL" id="DVOF01000156">
    <property type="protein sequence ID" value="HIV02996.1"/>
    <property type="molecule type" value="Genomic_DNA"/>
</dbReference>
<dbReference type="PANTHER" id="PTHR34407">
    <property type="entry name" value="EXPRESSED PROTEIN"/>
    <property type="match status" value="1"/>
</dbReference>
<reference evidence="1" key="1">
    <citation type="submission" date="2020-10" db="EMBL/GenBank/DDBJ databases">
        <authorList>
            <person name="Gilroy R."/>
        </authorList>
    </citation>
    <scope>NUCLEOTIDE SEQUENCE</scope>
    <source>
        <strain evidence="1">4920</strain>
    </source>
</reference>
<evidence type="ECO:0000313" key="2">
    <source>
        <dbReference type="Proteomes" id="UP000886743"/>
    </source>
</evidence>
<organism evidence="1 2">
    <name type="scientific">Candidatus Aphodoplasma excrementigallinarum</name>
    <dbReference type="NCBI Taxonomy" id="2840673"/>
    <lineage>
        <taxon>Bacteria</taxon>
        <taxon>Bacillati</taxon>
        <taxon>Bacillota</taxon>
        <taxon>Clostridia</taxon>
        <taxon>Eubacteriales</taxon>
        <taxon>Candidatus Aphodoplasma</taxon>
    </lineage>
</organism>
<dbReference type="SUPFAM" id="SSF52266">
    <property type="entry name" value="SGNH hydrolase"/>
    <property type="match status" value="1"/>
</dbReference>
<comment type="caution">
    <text evidence="1">The sequence shown here is derived from an EMBL/GenBank/DDBJ whole genome shotgun (WGS) entry which is preliminary data.</text>
</comment>
<reference evidence="1" key="2">
    <citation type="journal article" date="2021" name="PeerJ">
        <title>Extensive microbial diversity within the chicken gut microbiome revealed by metagenomics and culture.</title>
        <authorList>
            <person name="Gilroy R."/>
            <person name="Ravi A."/>
            <person name="Getino M."/>
            <person name="Pursley I."/>
            <person name="Horton D.L."/>
            <person name="Alikhan N.F."/>
            <person name="Baker D."/>
            <person name="Gharbi K."/>
            <person name="Hall N."/>
            <person name="Watson M."/>
            <person name="Adriaenssens E.M."/>
            <person name="Foster-Nyarko E."/>
            <person name="Jarju S."/>
            <person name="Secka A."/>
            <person name="Antonio M."/>
            <person name="Oren A."/>
            <person name="Chaudhuri R.R."/>
            <person name="La Ragione R."/>
            <person name="Hildebrand F."/>
            <person name="Pallen M.J."/>
        </authorList>
    </citation>
    <scope>NUCLEOTIDE SEQUENCE</scope>
    <source>
        <strain evidence="1">4920</strain>
    </source>
</reference>
<sequence>MEILNHRGGLVRFRDAINNKDSVRVGFIGGSITQESAKINWPEFVSAWVKERAGDKPVYIENIGIGATGSDIAAFRFCWEMADKDCDLIFVEFAVNDEGVDTHLRNRSREGLVRKILQKTGADIVFVYTYIQDMLPDILAGKVPPSIAEFEAIAEHYGIGSVWMAKAAIDAANRGFVSFENFLGDGLHPNPLGSSIYAGAVNEFLSQELKLTSAAAPRDTSPMFADNWEGASVIPLDQIKTEGCWYIRSLYNDDFRYALYTSSLTAKATVTCRCKTLALCLLHGSRCGMLRYRIDGGAWVTEEREVVDWMGAANFPWQLLLIDETEEKEHSVELMCEKTARECGSSLYIAYVGIV</sequence>
<keyword evidence="1" id="KW-0378">Hydrolase</keyword>
<dbReference type="CDD" id="cd00229">
    <property type="entry name" value="SGNH_hydrolase"/>
    <property type="match status" value="1"/>
</dbReference>
<gene>
    <name evidence="1" type="ORF">IAC74_05425</name>
</gene>
<dbReference type="Proteomes" id="UP000886743">
    <property type="component" value="Unassembled WGS sequence"/>
</dbReference>
<dbReference type="Gene3D" id="3.40.50.1110">
    <property type="entry name" value="SGNH hydrolase"/>
    <property type="match status" value="1"/>
</dbReference>
<name>A0A9D1T0S7_9FIRM</name>
<dbReference type="PANTHER" id="PTHR34407:SF1">
    <property type="entry name" value="SGNH HYDROLASE-TYPE ESTERASE DOMAIN-CONTAINING PROTEIN"/>
    <property type="match status" value="1"/>
</dbReference>
<dbReference type="InterPro" id="IPR036514">
    <property type="entry name" value="SGNH_hydro_sf"/>
</dbReference>
<protein>
    <submittedName>
        <fullName evidence="1">SGNH/GDSL hydrolase family protein</fullName>
    </submittedName>
</protein>
<proteinExistence type="predicted"/>
<accession>A0A9D1T0S7</accession>
<dbReference type="GO" id="GO:0016787">
    <property type="term" value="F:hydrolase activity"/>
    <property type="evidence" value="ECO:0007669"/>
    <property type="project" value="UniProtKB-KW"/>
</dbReference>
<dbReference type="AlphaFoldDB" id="A0A9D1T0S7"/>
<evidence type="ECO:0000313" key="1">
    <source>
        <dbReference type="EMBL" id="HIV02996.1"/>
    </source>
</evidence>